<evidence type="ECO:0000313" key="13">
    <source>
        <dbReference type="EMBL" id="PIN15190.1"/>
    </source>
</evidence>
<evidence type="ECO:0000256" key="11">
    <source>
        <dbReference type="SAM" id="MobiDB-lite"/>
    </source>
</evidence>
<reference evidence="14" key="1">
    <citation type="journal article" date="2018" name="Gigascience">
        <title>Genome assembly of the Pink Ipe (Handroanthus impetiginosus, Bignoniaceae), a highly valued, ecologically keystone Neotropical timber forest tree.</title>
        <authorList>
            <person name="Silva-Junior O.B."/>
            <person name="Grattapaglia D."/>
            <person name="Novaes E."/>
            <person name="Collevatti R.G."/>
        </authorList>
    </citation>
    <scope>NUCLEOTIDE SEQUENCE [LARGE SCALE GENOMIC DNA]</scope>
    <source>
        <strain evidence="14">cv. UFG-1</strain>
    </source>
</reference>
<keyword evidence="4" id="KW-0862">Zinc</keyword>
<dbReference type="PANTHER" id="PTHR31251:SF226">
    <property type="entry name" value="SQUAMOSA PROMOTER-BINDING-LIKE PROTEIN 6"/>
    <property type="match status" value="1"/>
</dbReference>
<feature type="compositionally biased region" description="Low complexity" evidence="11">
    <location>
        <begin position="69"/>
        <end position="78"/>
    </location>
</feature>
<dbReference type="PANTHER" id="PTHR31251">
    <property type="entry name" value="SQUAMOSA PROMOTER-BINDING-LIKE PROTEIN 4"/>
    <property type="match status" value="1"/>
</dbReference>
<evidence type="ECO:0000256" key="3">
    <source>
        <dbReference type="ARBA" id="ARBA00022771"/>
    </source>
</evidence>
<comment type="caution">
    <text evidence="13">The sequence shown here is derived from an EMBL/GenBank/DDBJ whole genome shotgun (WGS) entry which is preliminary data.</text>
</comment>
<keyword evidence="8" id="KW-0539">Nucleus</keyword>
<protein>
    <recommendedName>
        <fullName evidence="12">SBP-type domain-containing protein</fullName>
    </recommendedName>
</protein>
<dbReference type="EMBL" id="NKXS01002126">
    <property type="protein sequence ID" value="PIN15190.1"/>
    <property type="molecule type" value="Genomic_DNA"/>
</dbReference>
<evidence type="ECO:0000313" key="14">
    <source>
        <dbReference type="Proteomes" id="UP000231279"/>
    </source>
</evidence>
<dbReference type="PROSITE" id="PS51141">
    <property type="entry name" value="ZF_SBP"/>
    <property type="match status" value="1"/>
</dbReference>
<comment type="subcellular location">
    <subcellularLocation>
        <location evidence="1">Nucleus</location>
    </subcellularLocation>
</comment>
<evidence type="ECO:0000259" key="12">
    <source>
        <dbReference type="PROSITE" id="PS51141"/>
    </source>
</evidence>
<evidence type="ECO:0000256" key="10">
    <source>
        <dbReference type="PROSITE-ProRule" id="PRU00470"/>
    </source>
</evidence>
<sequence length="220" mass="24256">MSLSIFPLKIPSPHHPTSLPHLNPTIYIPLLQPQAYNPMNEKIMKKDSVTESEDDGGAVEDDKRKRVVGSSGTATKKGSSGGGGSSMKSCQAEKCTADLSDAKTYHRRHKVCEHHAKAQAVVVAGIRQRFCQQCSRFHELSEFDEAKRSCRRRLAGHNERRRKNPADNSQAEGSTSGRIRSSSSGGSGQLNDVVCGQVEDRGRIQISVQENANYQQFHVR</sequence>
<dbReference type="Proteomes" id="UP000231279">
    <property type="component" value="Unassembled WGS sequence"/>
</dbReference>
<dbReference type="GO" id="GO:0008270">
    <property type="term" value="F:zinc ion binding"/>
    <property type="evidence" value="ECO:0007669"/>
    <property type="project" value="UniProtKB-KW"/>
</dbReference>
<dbReference type="InterPro" id="IPR036893">
    <property type="entry name" value="SBP_sf"/>
</dbReference>
<keyword evidence="2" id="KW-0479">Metal-binding</keyword>
<evidence type="ECO:0000256" key="9">
    <source>
        <dbReference type="ARBA" id="ARBA00056472"/>
    </source>
</evidence>
<feature type="region of interest" description="Disordered" evidence="11">
    <location>
        <begin position="154"/>
        <end position="192"/>
    </location>
</feature>
<dbReference type="OrthoDB" id="514967at2759"/>
<keyword evidence="3 10" id="KW-0863">Zinc-finger</keyword>
<feature type="compositionally biased region" description="Acidic residues" evidence="11">
    <location>
        <begin position="50"/>
        <end position="59"/>
    </location>
</feature>
<evidence type="ECO:0000256" key="7">
    <source>
        <dbReference type="ARBA" id="ARBA00023163"/>
    </source>
</evidence>
<evidence type="ECO:0000256" key="5">
    <source>
        <dbReference type="ARBA" id="ARBA00023015"/>
    </source>
</evidence>
<gene>
    <name evidence="13" type="ORF">CDL12_12167</name>
</gene>
<evidence type="ECO:0000256" key="1">
    <source>
        <dbReference type="ARBA" id="ARBA00004123"/>
    </source>
</evidence>
<evidence type="ECO:0000256" key="2">
    <source>
        <dbReference type="ARBA" id="ARBA00022723"/>
    </source>
</evidence>
<evidence type="ECO:0000256" key="4">
    <source>
        <dbReference type="ARBA" id="ARBA00022833"/>
    </source>
</evidence>
<keyword evidence="5" id="KW-0805">Transcription regulation</keyword>
<comment type="function">
    <text evidence="9">Probable transcriptional factor. Binds to the promoter of the SQUAMOSA gene.</text>
</comment>
<dbReference type="AlphaFoldDB" id="A0A2G9HD23"/>
<feature type="compositionally biased region" description="Basic residues" evidence="11">
    <location>
        <begin position="154"/>
        <end position="163"/>
    </location>
</feature>
<keyword evidence="6" id="KW-0238">DNA-binding</keyword>
<accession>A0A2G9HD23</accession>
<feature type="domain" description="SBP-type" evidence="12">
    <location>
        <begin position="87"/>
        <end position="164"/>
    </location>
</feature>
<feature type="compositionally biased region" description="Low complexity" evidence="11">
    <location>
        <begin position="173"/>
        <end position="184"/>
    </location>
</feature>
<dbReference type="GO" id="GO:0003677">
    <property type="term" value="F:DNA binding"/>
    <property type="evidence" value="ECO:0007669"/>
    <property type="project" value="UniProtKB-KW"/>
</dbReference>
<feature type="region of interest" description="Disordered" evidence="11">
    <location>
        <begin position="47"/>
        <end position="89"/>
    </location>
</feature>
<dbReference type="STRING" id="429701.A0A2G9HD23"/>
<dbReference type="GO" id="GO:0005634">
    <property type="term" value="C:nucleus"/>
    <property type="evidence" value="ECO:0007669"/>
    <property type="project" value="UniProtKB-SubCell"/>
</dbReference>
<dbReference type="InterPro" id="IPR004333">
    <property type="entry name" value="SBP_dom"/>
</dbReference>
<dbReference type="FunFam" id="4.10.1100.10:FF:000001">
    <property type="entry name" value="Squamosa promoter-binding-like protein 14"/>
    <property type="match status" value="1"/>
</dbReference>
<dbReference type="Gene3D" id="4.10.1100.10">
    <property type="entry name" value="Transcription factor, SBP-box domain"/>
    <property type="match status" value="1"/>
</dbReference>
<organism evidence="13 14">
    <name type="scientific">Handroanthus impetiginosus</name>
    <dbReference type="NCBI Taxonomy" id="429701"/>
    <lineage>
        <taxon>Eukaryota</taxon>
        <taxon>Viridiplantae</taxon>
        <taxon>Streptophyta</taxon>
        <taxon>Embryophyta</taxon>
        <taxon>Tracheophyta</taxon>
        <taxon>Spermatophyta</taxon>
        <taxon>Magnoliopsida</taxon>
        <taxon>eudicotyledons</taxon>
        <taxon>Gunneridae</taxon>
        <taxon>Pentapetalae</taxon>
        <taxon>asterids</taxon>
        <taxon>lamiids</taxon>
        <taxon>Lamiales</taxon>
        <taxon>Bignoniaceae</taxon>
        <taxon>Crescentiina</taxon>
        <taxon>Tabebuia alliance</taxon>
        <taxon>Handroanthus</taxon>
    </lineage>
</organism>
<keyword evidence="14" id="KW-1185">Reference proteome</keyword>
<keyword evidence="7" id="KW-0804">Transcription</keyword>
<dbReference type="InterPro" id="IPR044817">
    <property type="entry name" value="SBP-like"/>
</dbReference>
<evidence type="ECO:0000256" key="6">
    <source>
        <dbReference type="ARBA" id="ARBA00023125"/>
    </source>
</evidence>
<dbReference type="Pfam" id="PF03110">
    <property type="entry name" value="SBP"/>
    <property type="match status" value="1"/>
</dbReference>
<evidence type="ECO:0000256" key="8">
    <source>
        <dbReference type="ARBA" id="ARBA00023242"/>
    </source>
</evidence>
<dbReference type="SUPFAM" id="SSF103612">
    <property type="entry name" value="SBT domain"/>
    <property type="match status" value="1"/>
</dbReference>
<name>A0A2G9HD23_9LAMI</name>
<proteinExistence type="predicted"/>